<proteinExistence type="predicted"/>
<gene>
    <name evidence="1" type="ORF">FOF46_28090</name>
</gene>
<dbReference type="Proteomes" id="UP000318833">
    <property type="component" value="Unassembled WGS sequence"/>
</dbReference>
<evidence type="ECO:0008006" key="3">
    <source>
        <dbReference type="Google" id="ProtNLM"/>
    </source>
</evidence>
<reference evidence="1 2" key="1">
    <citation type="submission" date="2019-07" db="EMBL/GenBank/DDBJ databases">
        <title>The draft genome sequence of Aquimarina algiphila M91.</title>
        <authorList>
            <person name="Meng X."/>
        </authorList>
    </citation>
    <scope>NUCLEOTIDE SEQUENCE [LARGE SCALE GENOMIC DNA]</scope>
    <source>
        <strain evidence="1 2">M91</strain>
    </source>
</reference>
<sequence length="130" mass="15324">MRKAIKLFIFLAFTITYSQGSYSLDRTVNEKKFYYPKMYDKFWRTFKPNLTGAEGRIKKSCEKKDISGKEVTVLFQLIEHKGWGSYKGNLIVKIKGRSKEITVDFKCFDPNYEKGDWLGSKLEIPNWKDK</sequence>
<keyword evidence="2" id="KW-1185">Reference proteome</keyword>
<organism evidence="1 2">
    <name type="scientific">Aquimarina algiphila</name>
    <dbReference type="NCBI Taxonomy" id="2047982"/>
    <lineage>
        <taxon>Bacteria</taxon>
        <taxon>Pseudomonadati</taxon>
        <taxon>Bacteroidota</taxon>
        <taxon>Flavobacteriia</taxon>
        <taxon>Flavobacteriales</taxon>
        <taxon>Flavobacteriaceae</taxon>
        <taxon>Aquimarina</taxon>
    </lineage>
</organism>
<accession>A0A554VBI6</accession>
<evidence type="ECO:0000313" key="1">
    <source>
        <dbReference type="EMBL" id="TSE03927.1"/>
    </source>
</evidence>
<dbReference type="RefSeq" id="WP_143918793.1">
    <property type="nucleotide sequence ID" value="NZ_CANMVV010000023.1"/>
</dbReference>
<dbReference type="OrthoDB" id="1434154at2"/>
<name>A0A554VBI6_9FLAO</name>
<protein>
    <recommendedName>
        <fullName evidence="3">DUF3888 domain-containing protein</fullName>
    </recommendedName>
</protein>
<dbReference type="AlphaFoldDB" id="A0A554VBI6"/>
<dbReference type="EMBL" id="VLNR01000094">
    <property type="protein sequence ID" value="TSE03927.1"/>
    <property type="molecule type" value="Genomic_DNA"/>
</dbReference>
<evidence type="ECO:0000313" key="2">
    <source>
        <dbReference type="Proteomes" id="UP000318833"/>
    </source>
</evidence>
<comment type="caution">
    <text evidence="1">The sequence shown here is derived from an EMBL/GenBank/DDBJ whole genome shotgun (WGS) entry which is preliminary data.</text>
</comment>